<accession>A0A846QRT3</accession>
<dbReference type="Gene3D" id="1.10.3470.10">
    <property type="entry name" value="ABC transporter involved in vitamin B12 uptake, BtuC"/>
    <property type="match status" value="1"/>
</dbReference>
<dbReference type="GO" id="GO:0005886">
    <property type="term" value="C:plasma membrane"/>
    <property type="evidence" value="ECO:0007669"/>
    <property type="project" value="UniProtKB-SubCell"/>
</dbReference>
<evidence type="ECO:0000256" key="2">
    <source>
        <dbReference type="ARBA" id="ARBA00007935"/>
    </source>
</evidence>
<dbReference type="PANTHER" id="PTHR30472:SF25">
    <property type="entry name" value="ABC TRANSPORTER PERMEASE PROTEIN MJ0876-RELATED"/>
    <property type="match status" value="1"/>
</dbReference>
<evidence type="ECO:0000256" key="6">
    <source>
        <dbReference type="ARBA" id="ARBA00022989"/>
    </source>
</evidence>
<evidence type="ECO:0000256" key="4">
    <source>
        <dbReference type="ARBA" id="ARBA00022475"/>
    </source>
</evidence>
<evidence type="ECO:0000313" key="11">
    <source>
        <dbReference type="Proteomes" id="UP000580856"/>
    </source>
</evidence>
<keyword evidence="3" id="KW-0813">Transport</keyword>
<feature type="transmembrane region" description="Helical" evidence="8">
    <location>
        <begin position="309"/>
        <end position="327"/>
    </location>
</feature>
<evidence type="ECO:0000256" key="8">
    <source>
        <dbReference type="SAM" id="Phobius"/>
    </source>
</evidence>
<dbReference type="AlphaFoldDB" id="A0A846QRT3"/>
<evidence type="ECO:0000313" key="10">
    <source>
        <dbReference type="EMBL" id="NJB68115.1"/>
    </source>
</evidence>
<name>A0A846QRT3_9BACT</name>
<dbReference type="PANTHER" id="PTHR30472">
    <property type="entry name" value="FERRIC ENTEROBACTIN TRANSPORT SYSTEM PERMEASE PROTEIN"/>
    <property type="match status" value="1"/>
</dbReference>
<reference evidence="10 11" key="1">
    <citation type="submission" date="2020-03" db="EMBL/GenBank/DDBJ databases">
        <title>Genomic Encyclopedia of Type Strains, Phase IV (KMG-IV): sequencing the most valuable type-strain genomes for metagenomic binning, comparative biology and taxonomic classification.</title>
        <authorList>
            <person name="Goeker M."/>
        </authorList>
    </citation>
    <scope>NUCLEOTIDE SEQUENCE [LARGE SCALE GENOMIC DNA]</scope>
    <source>
        <strain evidence="10 11">DSM 24233</strain>
    </source>
</reference>
<dbReference type="Proteomes" id="UP000580856">
    <property type="component" value="Unassembled WGS sequence"/>
</dbReference>
<dbReference type="PROSITE" id="PS51257">
    <property type="entry name" value="PROKAR_LIPOPROTEIN"/>
    <property type="match status" value="1"/>
</dbReference>
<organism evidence="10 11">
    <name type="scientific">Desulfobaculum xiamenense</name>
    <dbReference type="NCBI Taxonomy" id="995050"/>
    <lineage>
        <taxon>Bacteria</taxon>
        <taxon>Pseudomonadati</taxon>
        <taxon>Thermodesulfobacteriota</taxon>
        <taxon>Desulfovibrionia</taxon>
        <taxon>Desulfovibrionales</taxon>
        <taxon>Desulfovibrionaceae</taxon>
        <taxon>Desulfobaculum</taxon>
    </lineage>
</organism>
<comment type="subcellular location">
    <subcellularLocation>
        <location evidence="1">Cell membrane</location>
        <topology evidence="1">Multi-pass membrane protein</topology>
    </subcellularLocation>
</comment>
<protein>
    <submittedName>
        <fullName evidence="10">Iron complex transport system permease protein</fullName>
    </submittedName>
</protein>
<dbReference type="EMBL" id="JAATJA010000002">
    <property type="protein sequence ID" value="NJB68115.1"/>
    <property type="molecule type" value="Genomic_DNA"/>
</dbReference>
<comment type="similarity">
    <text evidence="2">Belongs to the binding-protein-dependent transport system permease family. FecCD subfamily.</text>
</comment>
<keyword evidence="4" id="KW-1003">Cell membrane</keyword>
<dbReference type="InterPro" id="IPR000522">
    <property type="entry name" value="ABC_transptr_permease_BtuC"/>
</dbReference>
<comment type="caution">
    <text evidence="10">The sequence shown here is derived from an EMBL/GenBank/DDBJ whole genome shotgun (WGS) entry which is preliminary data.</text>
</comment>
<dbReference type="CDD" id="cd06550">
    <property type="entry name" value="TM_ABC_iron-siderophores_like"/>
    <property type="match status" value="1"/>
</dbReference>
<gene>
    <name evidence="10" type="ORF">GGQ74_001788</name>
</gene>
<feature type="transmembrane region" description="Helical" evidence="8">
    <location>
        <begin position="121"/>
        <end position="139"/>
    </location>
</feature>
<dbReference type="InterPro" id="IPR037294">
    <property type="entry name" value="ABC_BtuC-like"/>
</dbReference>
<keyword evidence="9" id="KW-0732">Signal</keyword>
<feature type="transmembrane region" description="Helical" evidence="8">
    <location>
        <begin position="192"/>
        <end position="213"/>
    </location>
</feature>
<feature type="transmembrane region" description="Helical" evidence="8">
    <location>
        <begin position="94"/>
        <end position="115"/>
    </location>
</feature>
<feature type="transmembrane region" description="Helical" evidence="8">
    <location>
        <begin position="66"/>
        <end position="87"/>
    </location>
</feature>
<proteinExistence type="inferred from homology"/>
<evidence type="ECO:0000256" key="5">
    <source>
        <dbReference type="ARBA" id="ARBA00022692"/>
    </source>
</evidence>
<evidence type="ECO:0000256" key="7">
    <source>
        <dbReference type="ARBA" id="ARBA00023136"/>
    </source>
</evidence>
<keyword evidence="6 8" id="KW-1133">Transmembrane helix</keyword>
<keyword evidence="11" id="KW-1185">Reference proteome</keyword>
<dbReference type="FunFam" id="1.10.3470.10:FF:000001">
    <property type="entry name" value="Vitamin B12 ABC transporter permease BtuC"/>
    <property type="match status" value="1"/>
</dbReference>
<dbReference type="RefSeq" id="WP_167941210.1">
    <property type="nucleotide sequence ID" value="NZ_JAATJA010000002.1"/>
</dbReference>
<feature type="transmembrane region" description="Helical" evidence="8">
    <location>
        <begin position="234"/>
        <end position="252"/>
    </location>
</feature>
<dbReference type="GO" id="GO:0022857">
    <property type="term" value="F:transmembrane transporter activity"/>
    <property type="evidence" value="ECO:0007669"/>
    <property type="project" value="InterPro"/>
</dbReference>
<evidence type="ECO:0000256" key="9">
    <source>
        <dbReference type="SAM" id="SignalP"/>
    </source>
</evidence>
<keyword evidence="7 8" id="KW-0472">Membrane</keyword>
<keyword evidence="5 8" id="KW-0812">Transmembrane</keyword>
<feature type="signal peptide" evidence="9">
    <location>
        <begin position="1"/>
        <end position="22"/>
    </location>
</feature>
<feature type="transmembrane region" description="Helical" evidence="8">
    <location>
        <begin position="151"/>
        <end position="172"/>
    </location>
</feature>
<dbReference type="SUPFAM" id="SSF81345">
    <property type="entry name" value="ABC transporter involved in vitamin B12 uptake, BtuC"/>
    <property type="match status" value="1"/>
</dbReference>
<dbReference type="Pfam" id="PF01032">
    <property type="entry name" value="FecCD"/>
    <property type="match status" value="1"/>
</dbReference>
<feature type="chain" id="PRO_5033011884" evidence="9">
    <location>
        <begin position="23"/>
        <end position="332"/>
    </location>
</feature>
<sequence>MRGAGTLSRIAGAILASSALLAAACALGLCAGSSGFDPQALAALFTGAEADPVTSAIILKLRLPRVLMAMAAGATLATGGLVMQALLRNPLAEPYILGVSGGAAVGAIAALILALSHTASMFAAFAGGVLTLLLVLCVARGRGLAGSDSLLLSGVMINAFCSALILFFVSMVPDDRASGVLHWLMGTVPAAGADRLALTASAVLPGLAVIFLLSHRMNLLTMGTDTARSLGVGVKRVSAALLLITTLMVSAVVCQTGLLGFVGLVVPHILRLVLGPDHRVLVPACALCGAAFMVICDTLARTLPAQGEMPVGVLTAMIGAPLFILLLRRSRQ</sequence>
<evidence type="ECO:0000256" key="3">
    <source>
        <dbReference type="ARBA" id="ARBA00022448"/>
    </source>
</evidence>
<evidence type="ECO:0000256" key="1">
    <source>
        <dbReference type="ARBA" id="ARBA00004651"/>
    </source>
</evidence>